<evidence type="ECO:0000313" key="9">
    <source>
        <dbReference type="Proteomes" id="UP000636479"/>
    </source>
</evidence>
<keyword evidence="4 6" id="KW-0472">Membrane</keyword>
<dbReference type="InterPro" id="IPR020846">
    <property type="entry name" value="MFS_dom"/>
</dbReference>
<dbReference type="AlphaFoldDB" id="A0A8H6VSA3"/>
<evidence type="ECO:0000256" key="5">
    <source>
        <dbReference type="SAM" id="MobiDB-lite"/>
    </source>
</evidence>
<dbReference type="PROSITE" id="PS50850">
    <property type="entry name" value="MFS"/>
    <property type="match status" value="1"/>
</dbReference>
<feature type="transmembrane region" description="Helical" evidence="6">
    <location>
        <begin position="173"/>
        <end position="200"/>
    </location>
</feature>
<dbReference type="InterPro" id="IPR036259">
    <property type="entry name" value="MFS_trans_sf"/>
</dbReference>
<feature type="region of interest" description="Disordered" evidence="5">
    <location>
        <begin position="389"/>
        <end position="424"/>
    </location>
</feature>
<feature type="transmembrane region" description="Helical" evidence="6">
    <location>
        <begin position="535"/>
        <end position="555"/>
    </location>
</feature>
<reference evidence="8" key="1">
    <citation type="submission" date="2020-05" db="EMBL/GenBank/DDBJ databases">
        <title>Mycena genomes resolve the evolution of fungal bioluminescence.</title>
        <authorList>
            <person name="Tsai I.J."/>
        </authorList>
    </citation>
    <scope>NUCLEOTIDE SEQUENCE</scope>
    <source>
        <strain evidence="8">171206Taipei</strain>
    </source>
</reference>
<dbReference type="PANTHER" id="PTHR23507:SF1">
    <property type="entry name" value="FI18259P1-RELATED"/>
    <property type="match status" value="1"/>
</dbReference>
<feature type="compositionally biased region" description="Low complexity" evidence="5">
    <location>
        <begin position="1"/>
        <end position="11"/>
    </location>
</feature>
<evidence type="ECO:0000256" key="1">
    <source>
        <dbReference type="ARBA" id="ARBA00004141"/>
    </source>
</evidence>
<feature type="transmembrane region" description="Helical" evidence="6">
    <location>
        <begin position="441"/>
        <end position="466"/>
    </location>
</feature>
<feature type="transmembrane region" description="Helical" evidence="6">
    <location>
        <begin position="212"/>
        <end position="235"/>
    </location>
</feature>
<organism evidence="8 9">
    <name type="scientific">Mycena indigotica</name>
    <dbReference type="NCBI Taxonomy" id="2126181"/>
    <lineage>
        <taxon>Eukaryota</taxon>
        <taxon>Fungi</taxon>
        <taxon>Dikarya</taxon>
        <taxon>Basidiomycota</taxon>
        <taxon>Agaricomycotina</taxon>
        <taxon>Agaricomycetes</taxon>
        <taxon>Agaricomycetidae</taxon>
        <taxon>Agaricales</taxon>
        <taxon>Marasmiineae</taxon>
        <taxon>Mycenaceae</taxon>
        <taxon>Mycena</taxon>
    </lineage>
</organism>
<dbReference type="OrthoDB" id="3026777at2759"/>
<evidence type="ECO:0000313" key="8">
    <source>
        <dbReference type="EMBL" id="KAF7291959.1"/>
    </source>
</evidence>
<gene>
    <name evidence="8" type="ORF">MIND_01221500</name>
</gene>
<comment type="subcellular location">
    <subcellularLocation>
        <location evidence="1">Membrane</location>
        <topology evidence="1">Multi-pass membrane protein</topology>
    </subcellularLocation>
</comment>
<feature type="transmembrane region" description="Helical" evidence="6">
    <location>
        <begin position="500"/>
        <end position="523"/>
    </location>
</feature>
<dbReference type="GeneID" id="59351234"/>
<dbReference type="InterPro" id="IPR011701">
    <property type="entry name" value="MFS"/>
</dbReference>
<keyword evidence="9" id="KW-1185">Reference proteome</keyword>
<dbReference type="RefSeq" id="XP_037214686.1">
    <property type="nucleotide sequence ID" value="XM_037368718.1"/>
</dbReference>
<feature type="transmembrane region" description="Helical" evidence="6">
    <location>
        <begin position="241"/>
        <end position="263"/>
    </location>
</feature>
<proteinExistence type="predicted"/>
<dbReference type="GO" id="GO:0022857">
    <property type="term" value="F:transmembrane transporter activity"/>
    <property type="evidence" value="ECO:0007669"/>
    <property type="project" value="InterPro"/>
</dbReference>
<dbReference type="Gene3D" id="1.20.1250.20">
    <property type="entry name" value="MFS general substrate transporter like domains"/>
    <property type="match status" value="2"/>
</dbReference>
<dbReference type="SUPFAM" id="SSF103473">
    <property type="entry name" value="MFS general substrate transporter"/>
    <property type="match status" value="1"/>
</dbReference>
<evidence type="ECO:0000259" key="7">
    <source>
        <dbReference type="PROSITE" id="PS50850"/>
    </source>
</evidence>
<feature type="transmembrane region" description="Helical" evidence="6">
    <location>
        <begin position="113"/>
        <end position="132"/>
    </location>
</feature>
<accession>A0A8H6VSA3</accession>
<comment type="caution">
    <text evidence="8">The sequence shown here is derived from an EMBL/GenBank/DDBJ whole genome shotgun (WGS) entry which is preliminary data.</text>
</comment>
<dbReference type="PANTHER" id="PTHR23507">
    <property type="entry name" value="ZGC:174356"/>
    <property type="match status" value="1"/>
</dbReference>
<protein>
    <submittedName>
        <fullName evidence="8">MFS domain-containing protein</fullName>
    </submittedName>
</protein>
<dbReference type="EMBL" id="JACAZF010000012">
    <property type="protein sequence ID" value="KAF7291959.1"/>
    <property type="molecule type" value="Genomic_DNA"/>
</dbReference>
<evidence type="ECO:0000256" key="2">
    <source>
        <dbReference type="ARBA" id="ARBA00022692"/>
    </source>
</evidence>
<keyword evidence="2 6" id="KW-0812">Transmembrane</keyword>
<evidence type="ECO:0000256" key="6">
    <source>
        <dbReference type="SAM" id="Phobius"/>
    </source>
</evidence>
<feature type="transmembrane region" description="Helical" evidence="6">
    <location>
        <begin position="144"/>
        <end position="161"/>
    </location>
</feature>
<evidence type="ECO:0000256" key="3">
    <source>
        <dbReference type="ARBA" id="ARBA00022989"/>
    </source>
</evidence>
<dbReference type="Pfam" id="PF07690">
    <property type="entry name" value="MFS_1"/>
    <property type="match status" value="1"/>
</dbReference>
<sequence>MSSSSSTSLTSHFPDEQSRKEPELATWRRPAAWWLMIYAPFSMVVQTATAGASLELYNNLICHQIRAEPQSITLLHPFAADVQILSDLAFNASLPGSGSCSSDPSVQAEVAKLATAVATITGILTFVTAAWWGSFSDRYGRTRMMGISAIGHTFGLANTILVAKQVERVPGGYWFIAINAVIMGIIGGNASELAAMNAYVADISTSEERSRVFSFVMGSMLVGVGVGPIIGSLILRLSHDVFVVFYFAVALRLIHTLFIWIVLPESLTRLQMSEATTRYRDSLQSGSAHPRLHYIYILFEPLAIFWPKKHVDQFSGRKKRHWNLFTLALADGSMLLASSSVISQFLYALRTFQWDGEYLGYCLSSIGFARAAFLAIVLPVLIKLAKRENKPASPPGHTDPSDERQPLLSSPPSSPDEAGSSPPHSISHASYFDLSLARFSILVHIITFALLPFAPTSILFIVFISLGSFAAGLSPAINSVALELYTHQAGVDGAVESGKLYGALSVVQALFGNILGPPIYGLIYSMTVASHPRTVFFVALGNAAVSLVLLVFVRLPSRHGL</sequence>
<evidence type="ECO:0000256" key="4">
    <source>
        <dbReference type="ARBA" id="ARBA00023136"/>
    </source>
</evidence>
<name>A0A8H6VSA3_9AGAR</name>
<feature type="compositionally biased region" description="Basic and acidic residues" evidence="5">
    <location>
        <begin position="13"/>
        <end position="22"/>
    </location>
</feature>
<dbReference type="Proteomes" id="UP000636479">
    <property type="component" value="Unassembled WGS sequence"/>
</dbReference>
<feature type="transmembrane region" description="Helical" evidence="6">
    <location>
        <begin position="324"/>
        <end position="346"/>
    </location>
</feature>
<feature type="transmembrane region" description="Helical" evidence="6">
    <location>
        <begin position="358"/>
        <end position="382"/>
    </location>
</feature>
<dbReference type="GO" id="GO:0016020">
    <property type="term" value="C:membrane"/>
    <property type="evidence" value="ECO:0007669"/>
    <property type="project" value="UniProtKB-SubCell"/>
</dbReference>
<feature type="region of interest" description="Disordered" evidence="5">
    <location>
        <begin position="1"/>
        <end position="22"/>
    </location>
</feature>
<feature type="domain" description="Major facilitator superfamily (MFS) profile" evidence="7">
    <location>
        <begin position="44"/>
        <end position="558"/>
    </location>
</feature>
<keyword evidence="3 6" id="KW-1133">Transmembrane helix</keyword>